<reference evidence="3 4" key="1">
    <citation type="journal article" date="2018" name="Environ. Microbiol.">
        <title>Novel energy conservation strategies and behaviour of Pelotomaculum schinkii driving syntrophic propionate catabolism.</title>
        <authorList>
            <person name="Hidalgo-Ahumada C.A.P."/>
            <person name="Nobu M.K."/>
            <person name="Narihiro T."/>
            <person name="Tamaki H."/>
            <person name="Liu W.T."/>
            <person name="Kamagata Y."/>
            <person name="Stams A.J.M."/>
            <person name="Imachi H."/>
            <person name="Sousa D.Z."/>
        </authorList>
    </citation>
    <scope>NUCLEOTIDE SEQUENCE [LARGE SCALE GENOMIC DNA]</scope>
    <source>
        <strain evidence="3 4">HH</strain>
    </source>
</reference>
<dbReference type="PANTHER" id="PTHR43048">
    <property type="entry name" value="METHYLMALONYL-COA EPIMERASE"/>
    <property type="match status" value="1"/>
</dbReference>
<dbReference type="Proteomes" id="UP000298324">
    <property type="component" value="Unassembled WGS sequence"/>
</dbReference>
<evidence type="ECO:0000313" key="4">
    <source>
        <dbReference type="Proteomes" id="UP000298324"/>
    </source>
</evidence>
<dbReference type="GO" id="GO:0004493">
    <property type="term" value="F:methylmalonyl-CoA epimerase activity"/>
    <property type="evidence" value="ECO:0007669"/>
    <property type="project" value="TreeGrafter"/>
</dbReference>
<evidence type="ECO:0000313" key="3">
    <source>
        <dbReference type="EMBL" id="TEB06101.1"/>
    </source>
</evidence>
<evidence type="ECO:0000259" key="2">
    <source>
        <dbReference type="PROSITE" id="PS51819"/>
    </source>
</evidence>
<proteinExistence type="predicted"/>
<dbReference type="EMBL" id="QFGA01000002">
    <property type="protein sequence ID" value="TEB06101.1"/>
    <property type="molecule type" value="Genomic_DNA"/>
</dbReference>
<accession>A0A4Y7RBL2</accession>
<dbReference type="InterPro" id="IPR037523">
    <property type="entry name" value="VOC_core"/>
</dbReference>
<dbReference type="AlphaFoldDB" id="A0A4Y7RBL2"/>
<protein>
    <submittedName>
        <fullName evidence="3">Glyoxalase I</fullName>
    </submittedName>
</protein>
<dbReference type="InterPro" id="IPR029068">
    <property type="entry name" value="Glyas_Bleomycin-R_OHBP_Dase"/>
</dbReference>
<dbReference type="Pfam" id="PF00903">
    <property type="entry name" value="Glyoxalase"/>
    <property type="match status" value="1"/>
</dbReference>
<dbReference type="GO" id="GO:0046491">
    <property type="term" value="P:L-methylmalonyl-CoA metabolic process"/>
    <property type="evidence" value="ECO:0007669"/>
    <property type="project" value="TreeGrafter"/>
</dbReference>
<feature type="domain" description="VOC" evidence="2">
    <location>
        <begin position="4"/>
        <end position="148"/>
    </location>
</feature>
<dbReference type="InterPro" id="IPR051785">
    <property type="entry name" value="MMCE/EMCE_epimerase"/>
</dbReference>
<sequence length="149" mass="16769">MDVKFAHTNIVAKDWQKLAQFYINVFGCEPVYPERDFGGAWFDQITNLKSARVRGVHLRLPGYVDGPTLEIFTYNKQIERNEATSINKPGFAHIAFLVEDIRLICDKLLKNGGSMLGEIAKIKISGVGVLTIAYARDPEGNIVEVQNWN</sequence>
<dbReference type="InterPro" id="IPR004360">
    <property type="entry name" value="Glyas_Fos-R_dOase_dom"/>
</dbReference>
<dbReference type="Gene3D" id="3.10.180.10">
    <property type="entry name" value="2,3-Dihydroxybiphenyl 1,2-Dioxygenase, domain 1"/>
    <property type="match status" value="1"/>
</dbReference>
<name>A0A4Y7RBL2_9FIRM</name>
<keyword evidence="4" id="KW-1185">Reference proteome</keyword>
<gene>
    <name evidence="3" type="ORF">Psch_03143</name>
</gene>
<evidence type="ECO:0000256" key="1">
    <source>
        <dbReference type="ARBA" id="ARBA00022723"/>
    </source>
</evidence>
<dbReference type="RefSeq" id="WP_190258715.1">
    <property type="nucleotide sequence ID" value="NZ_QFGA01000002.1"/>
</dbReference>
<dbReference type="SUPFAM" id="SSF54593">
    <property type="entry name" value="Glyoxalase/Bleomycin resistance protein/Dihydroxybiphenyl dioxygenase"/>
    <property type="match status" value="1"/>
</dbReference>
<dbReference type="GO" id="GO:0046872">
    <property type="term" value="F:metal ion binding"/>
    <property type="evidence" value="ECO:0007669"/>
    <property type="project" value="UniProtKB-KW"/>
</dbReference>
<dbReference type="PANTHER" id="PTHR43048:SF5">
    <property type="entry name" value="BLR5325 PROTEIN"/>
    <property type="match status" value="1"/>
</dbReference>
<keyword evidence="1" id="KW-0479">Metal-binding</keyword>
<comment type="caution">
    <text evidence="3">The sequence shown here is derived from an EMBL/GenBank/DDBJ whole genome shotgun (WGS) entry which is preliminary data.</text>
</comment>
<dbReference type="PROSITE" id="PS51819">
    <property type="entry name" value="VOC"/>
    <property type="match status" value="1"/>
</dbReference>
<organism evidence="3 4">
    <name type="scientific">Pelotomaculum schinkii</name>
    <dbReference type="NCBI Taxonomy" id="78350"/>
    <lineage>
        <taxon>Bacteria</taxon>
        <taxon>Bacillati</taxon>
        <taxon>Bacillota</taxon>
        <taxon>Clostridia</taxon>
        <taxon>Eubacteriales</taxon>
        <taxon>Desulfotomaculaceae</taxon>
        <taxon>Pelotomaculum</taxon>
    </lineage>
</organism>